<dbReference type="GO" id="GO:0034751">
    <property type="term" value="C:aryl hydrocarbon receptor complex"/>
    <property type="evidence" value="ECO:0007669"/>
    <property type="project" value="TreeGrafter"/>
</dbReference>
<dbReference type="InterPro" id="IPR013655">
    <property type="entry name" value="PAS_fold_3"/>
</dbReference>
<evidence type="ECO:0000256" key="2">
    <source>
        <dbReference type="ARBA" id="ARBA00023015"/>
    </source>
</evidence>
<evidence type="ECO:0000313" key="10">
    <source>
        <dbReference type="Proteomes" id="UP000261580"/>
    </source>
</evidence>
<dbReference type="GO" id="GO:0000976">
    <property type="term" value="F:transcription cis-regulatory region binding"/>
    <property type="evidence" value="ECO:0007669"/>
    <property type="project" value="TreeGrafter"/>
</dbReference>
<dbReference type="PROSITE" id="PS50888">
    <property type="entry name" value="BHLH"/>
    <property type="match status" value="1"/>
</dbReference>
<feature type="domain" description="PAS" evidence="7">
    <location>
        <begin position="63"/>
        <end position="125"/>
    </location>
</feature>
<evidence type="ECO:0000256" key="6">
    <source>
        <dbReference type="ARBA" id="ARBA00023242"/>
    </source>
</evidence>
<dbReference type="CDD" id="cd00130">
    <property type="entry name" value="PAS"/>
    <property type="match status" value="2"/>
</dbReference>
<dbReference type="Gene3D" id="4.10.280.10">
    <property type="entry name" value="Helix-loop-helix DNA-binding domain"/>
    <property type="match status" value="1"/>
</dbReference>
<evidence type="ECO:0000256" key="3">
    <source>
        <dbReference type="ARBA" id="ARBA00023125"/>
    </source>
</evidence>
<feature type="domain" description="BHLH" evidence="8">
    <location>
        <begin position="1"/>
        <end position="43"/>
    </location>
</feature>
<dbReference type="Proteomes" id="UP000261580">
    <property type="component" value="Unassembled WGS sequence"/>
</dbReference>
<dbReference type="GO" id="GO:0046983">
    <property type="term" value="F:protein dimerization activity"/>
    <property type="evidence" value="ECO:0007669"/>
    <property type="project" value="InterPro"/>
</dbReference>
<dbReference type="GO" id="GO:0006805">
    <property type="term" value="P:xenobiotic metabolic process"/>
    <property type="evidence" value="ECO:0007669"/>
    <property type="project" value="InterPro"/>
</dbReference>
<keyword evidence="4" id="KW-0010">Activator</keyword>
<keyword evidence="5" id="KW-0804">Transcription</keyword>
<dbReference type="SMART" id="SM00091">
    <property type="entry name" value="PAS"/>
    <property type="match status" value="2"/>
</dbReference>
<dbReference type="SUPFAM" id="SSF47459">
    <property type="entry name" value="HLH, helix-loop-helix DNA-binding domain"/>
    <property type="match status" value="1"/>
</dbReference>
<dbReference type="SUPFAM" id="SSF55785">
    <property type="entry name" value="PYP-like sensor domain (PAS domain)"/>
    <property type="match status" value="2"/>
</dbReference>
<dbReference type="Bgee" id="ENSNBRG00000015728">
    <property type="expression patterns" value="Expressed in zone of skin and 7 other cell types or tissues"/>
</dbReference>
<dbReference type="PROSITE" id="PS50112">
    <property type="entry name" value="PAS"/>
    <property type="match status" value="1"/>
</dbReference>
<keyword evidence="2" id="KW-0805">Transcription regulation</keyword>
<dbReference type="Gene3D" id="3.30.450.20">
    <property type="entry name" value="PAS domain"/>
    <property type="match status" value="2"/>
</dbReference>
<reference evidence="9" key="1">
    <citation type="submission" date="2025-08" db="UniProtKB">
        <authorList>
            <consortium name="Ensembl"/>
        </authorList>
    </citation>
    <scope>IDENTIFICATION</scope>
</reference>
<evidence type="ECO:0000256" key="4">
    <source>
        <dbReference type="ARBA" id="ARBA00023159"/>
    </source>
</evidence>
<dbReference type="GO" id="GO:0005634">
    <property type="term" value="C:nucleus"/>
    <property type="evidence" value="ECO:0007669"/>
    <property type="project" value="UniProtKB-SubCell"/>
</dbReference>
<evidence type="ECO:0000259" key="8">
    <source>
        <dbReference type="PROSITE" id="PS50888"/>
    </source>
</evidence>
<dbReference type="AlphaFoldDB" id="A0A3Q4HBJ6"/>
<name>A0A3Q4HBJ6_NEOBR</name>
<dbReference type="InterPro" id="IPR035965">
    <property type="entry name" value="PAS-like_dom_sf"/>
</dbReference>
<organism evidence="9 10">
    <name type="scientific">Neolamprologus brichardi</name>
    <name type="common">Fairy cichlid</name>
    <name type="synonym">Lamprologus brichardi</name>
    <dbReference type="NCBI Taxonomy" id="32507"/>
    <lineage>
        <taxon>Eukaryota</taxon>
        <taxon>Metazoa</taxon>
        <taxon>Chordata</taxon>
        <taxon>Craniata</taxon>
        <taxon>Vertebrata</taxon>
        <taxon>Euteleostomi</taxon>
        <taxon>Actinopterygii</taxon>
        <taxon>Neopterygii</taxon>
        <taxon>Teleostei</taxon>
        <taxon>Neoteleostei</taxon>
        <taxon>Acanthomorphata</taxon>
        <taxon>Ovalentaria</taxon>
        <taxon>Cichlomorphae</taxon>
        <taxon>Cichliformes</taxon>
        <taxon>Cichlidae</taxon>
        <taxon>African cichlids</taxon>
        <taxon>Pseudocrenilabrinae</taxon>
        <taxon>Lamprologini</taxon>
        <taxon>Neolamprologus</taxon>
    </lineage>
</organism>
<dbReference type="Ensembl" id="ENSNBRT00000021044.1">
    <property type="protein sequence ID" value="ENSNBRP00000020490.1"/>
    <property type="gene ID" value="ENSNBRG00000015728.1"/>
</dbReference>
<dbReference type="InterPro" id="IPR039091">
    <property type="entry name" value="AHR/AHRR"/>
</dbReference>
<evidence type="ECO:0000259" key="7">
    <source>
        <dbReference type="PROSITE" id="PS50112"/>
    </source>
</evidence>
<dbReference type="GO" id="GO:0004879">
    <property type="term" value="F:nuclear receptor activity"/>
    <property type="evidence" value="ECO:0007669"/>
    <property type="project" value="TreeGrafter"/>
</dbReference>
<evidence type="ECO:0000256" key="1">
    <source>
        <dbReference type="ARBA" id="ARBA00004123"/>
    </source>
</evidence>
<dbReference type="InterPro" id="IPR036638">
    <property type="entry name" value="HLH_DNA-bd_sf"/>
</dbReference>
<keyword evidence="3" id="KW-0238">DNA-binding</keyword>
<dbReference type="InterPro" id="IPR013767">
    <property type="entry name" value="PAS_fold"/>
</dbReference>
<dbReference type="FunFam" id="3.30.450.20:FF:000035">
    <property type="entry name" value="Aryl hydrocarbon receptor"/>
    <property type="match status" value="1"/>
</dbReference>
<dbReference type="FunFam" id="3.30.450.20:FF:000019">
    <property type="entry name" value="Aryl hydrocarbon receptor 1"/>
    <property type="match status" value="1"/>
</dbReference>
<keyword evidence="10" id="KW-1185">Reference proteome</keyword>
<evidence type="ECO:0000313" key="9">
    <source>
        <dbReference type="Ensembl" id="ENSNBRP00000020490.1"/>
    </source>
</evidence>
<keyword evidence="6" id="KW-0539">Nucleus</keyword>
<dbReference type="Pfam" id="PF08447">
    <property type="entry name" value="PAS_3"/>
    <property type="match status" value="1"/>
</dbReference>
<proteinExistence type="predicted"/>
<dbReference type="Pfam" id="PF00989">
    <property type="entry name" value="PAS"/>
    <property type="match status" value="1"/>
</dbReference>
<accession>A0A3Q4HBJ6</accession>
<evidence type="ECO:0000256" key="5">
    <source>
        <dbReference type="ARBA" id="ARBA00023163"/>
    </source>
</evidence>
<dbReference type="PANTHER" id="PTHR10649:SF17">
    <property type="entry name" value="ARYL HYDROCARBON RECEPTOR 2"/>
    <property type="match status" value="1"/>
</dbReference>
<dbReference type="OMA" id="FHQEEDP"/>
<dbReference type="InterPro" id="IPR000014">
    <property type="entry name" value="PAS"/>
</dbReference>
<reference evidence="9" key="2">
    <citation type="submission" date="2025-09" db="UniProtKB">
        <authorList>
            <consortium name="Ensembl"/>
        </authorList>
    </citation>
    <scope>IDENTIFICATION</scope>
</reference>
<comment type="subcellular location">
    <subcellularLocation>
        <location evidence="1">Nucleus</location>
    </subcellularLocation>
</comment>
<dbReference type="PANTHER" id="PTHR10649">
    <property type="entry name" value="ARYL HYDROCARBON RECEPTOR"/>
    <property type="match status" value="1"/>
</dbReference>
<protein>
    <submittedName>
        <fullName evidence="9">Aryl hydrocarbon receptor-like</fullName>
    </submittedName>
</protein>
<sequence>RHRDRLNGELDRLMDLLPFPEEVRSRLDKLSVLRLSVGYLRVKSFFKAIEASDPANWLTVLSVQALNGFVMVVTSAGLVFYASTTIKDYLGFHQSDVVHQSVFDLIHTDDRSTFREQLHFALNPPAAADEDVLQSCGNTVMHNPEHLPPENSSFLERSFVCRFRCLLDNSSGFLALKFQGRLKYVHGQSLLRDNGACRRPQLALFAIAMPVQPPSIVEIRAKMLLFQTKHKLDFTPTGIDSRGKIVLGYSEIELCMKGSGYQFIHAADMMHCADNHIRMLKTGESGLTVFRLLSKPGSWVWVKSNAKIIYKGGRPEFIIAYQKAISNAEGEEYLRQRSLKLPFSFTKGEATLYNTGPTMDILQHQSNKMFSNNDMKKDVVPGSLLDCFLSQDESLYTQPVETPLPVDQVFMDSRALVSVVSDAWQGNEATVTTSEPVVVKEEAKQSVMAVIGSFEKMAQSGDFYSALQTLEVDNAELLEWENALKRLGQEDSQSKVSSDLDSIVASDVFDYIDSILFKEKAEDCLDAVPPSCLAAISNHQQEPFTQAAHVSASDLCEPQLLQTPSPDCTYSPVKGPYVHQQDAVSVAVTSGQSLPDLTVPDISAGNSLAPFQSHDQASVAHMGFRQDSSGQVQQSNHLLLHQNSLQAPVMAGSRHIQSSVPQPNSSPPTVMDSVPPLIPCQDFTSSNAPNIPFQFSSPRLQESLPFDKHNLPRQQWPQSQQQNLLHASMMQNGHKTMPALQSQNSQNQTRASFFPNGTRLNGTQQGGLAGYQAAAPSSCMFSSNPDILSIPEPSSLKVPGTSLDQSPPQGSCYSQWNHSEPAVGASAINQQNLRSLIVPPIVPSSEHSHSIQHYLESNKHIQVSTQN</sequence>
<dbReference type="InterPro" id="IPR011598">
    <property type="entry name" value="bHLH_dom"/>
</dbReference>
<dbReference type="GeneTree" id="ENSGT00940000154486"/>